<dbReference type="AlphaFoldDB" id="A0A1G6WHV9"/>
<organism evidence="2 3">
    <name type="scientific">Rhodospira trueperi</name>
    <dbReference type="NCBI Taxonomy" id="69960"/>
    <lineage>
        <taxon>Bacteria</taxon>
        <taxon>Pseudomonadati</taxon>
        <taxon>Pseudomonadota</taxon>
        <taxon>Alphaproteobacteria</taxon>
        <taxon>Rhodospirillales</taxon>
        <taxon>Rhodospirillaceae</taxon>
        <taxon>Rhodospira</taxon>
    </lineage>
</organism>
<evidence type="ECO:0000313" key="3">
    <source>
        <dbReference type="Proteomes" id="UP000199412"/>
    </source>
</evidence>
<dbReference type="OrthoDB" id="7365455at2"/>
<evidence type="ECO:0000256" key="1">
    <source>
        <dbReference type="SAM" id="MobiDB-lite"/>
    </source>
</evidence>
<dbReference type="Proteomes" id="UP000199412">
    <property type="component" value="Unassembled WGS sequence"/>
</dbReference>
<dbReference type="EMBL" id="FNAP01000001">
    <property type="protein sequence ID" value="SDD65550.1"/>
    <property type="molecule type" value="Genomic_DNA"/>
</dbReference>
<name>A0A1G6WHV9_9PROT</name>
<proteinExistence type="predicted"/>
<protein>
    <recommendedName>
        <fullName evidence="4">PilZ domain-containing protein</fullName>
    </recommendedName>
</protein>
<gene>
    <name evidence="2" type="ORF">SAMN05421720_101165</name>
</gene>
<dbReference type="STRING" id="69960.SAMN05421720_101165"/>
<evidence type="ECO:0000313" key="2">
    <source>
        <dbReference type="EMBL" id="SDD65550.1"/>
    </source>
</evidence>
<reference evidence="2 3" key="1">
    <citation type="submission" date="2016-10" db="EMBL/GenBank/DDBJ databases">
        <authorList>
            <person name="de Groot N.N."/>
        </authorList>
    </citation>
    <scope>NUCLEOTIDE SEQUENCE [LARGE SCALE GENOMIC DNA]</scope>
    <source>
        <strain evidence="2 3">ATCC 700224</strain>
    </source>
</reference>
<dbReference type="RefSeq" id="WP_092780665.1">
    <property type="nucleotide sequence ID" value="NZ_FNAP01000001.1"/>
</dbReference>
<accession>A0A1G6WHV9</accession>
<sequence length="126" mass="13364">MDVFAHLSGHRDSNESGSDDPMAGAGQPTTHGRTAVRARLNGMPCLVSVLDTDADVVSGALAIPPFAGERAPLPPKGQRATLELVESEPRDCDPIEIMVSASNRRTGRFTAQVLALSEEQAECLRP</sequence>
<keyword evidence="3" id="KW-1185">Reference proteome</keyword>
<feature type="region of interest" description="Disordered" evidence="1">
    <location>
        <begin position="1"/>
        <end position="33"/>
    </location>
</feature>
<evidence type="ECO:0008006" key="4">
    <source>
        <dbReference type="Google" id="ProtNLM"/>
    </source>
</evidence>